<organism evidence="1 2">
    <name type="scientific">Hymenobacter crusticola</name>
    <dbReference type="NCBI Taxonomy" id="1770526"/>
    <lineage>
        <taxon>Bacteria</taxon>
        <taxon>Pseudomonadati</taxon>
        <taxon>Bacteroidota</taxon>
        <taxon>Cytophagia</taxon>
        <taxon>Cytophagales</taxon>
        <taxon>Hymenobacteraceae</taxon>
        <taxon>Hymenobacter</taxon>
    </lineage>
</organism>
<comment type="caution">
    <text evidence="1">The sequence shown here is derived from an EMBL/GenBank/DDBJ whole genome shotgun (WGS) entry which is preliminary data.</text>
</comment>
<dbReference type="AlphaFoldDB" id="A0A243W9Q1"/>
<name>A0A243W9Q1_9BACT</name>
<evidence type="ECO:0000313" key="2">
    <source>
        <dbReference type="Proteomes" id="UP000194873"/>
    </source>
</evidence>
<gene>
    <name evidence="1" type="ORF">BXP70_18660</name>
</gene>
<accession>A0A243W9Q1</accession>
<evidence type="ECO:0000313" key="1">
    <source>
        <dbReference type="EMBL" id="OUJ72283.1"/>
    </source>
</evidence>
<reference evidence="1 2" key="1">
    <citation type="submission" date="2017-01" db="EMBL/GenBank/DDBJ databases">
        <title>A new Hymenobacter.</title>
        <authorList>
            <person name="Liang Y."/>
            <person name="Feng F."/>
        </authorList>
    </citation>
    <scope>NUCLEOTIDE SEQUENCE [LARGE SCALE GENOMIC DNA]</scope>
    <source>
        <strain evidence="1">MIMBbqt21</strain>
    </source>
</reference>
<protein>
    <submittedName>
        <fullName evidence="1">Uncharacterized protein</fullName>
    </submittedName>
</protein>
<keyword evidence="2" id="KW-1185">Reference proteome</keyword>
<dbReference type="EMBL" id="MTSE01000011">
    <property type="protein sequence ID" value="OUJ72283.1"/>
    <property type="molecule type" value="Genomic_DNA"/>
</dbReference>
<proteinExistence type="predicted"/>
<sequence>MAAAPGQQEHLVPLLIVFAVSTFLVVVVAVFTLIRLRKDVNRRLNEFTRRGTRQRTARRTAPTDPEQWQPFSLPVLPFWQQLALGAATLLSCAVGVCELLAGATISQTLAPVVLPLLLLRPAPKSTIQRSLWAVIVGCFAAAIVLLGVLSLRLVLRQG</sequence>
<dbReference type="Proteomes" id="UP000194873">
    <property type="component" value="Unassembled WGS sequence"/>
</dbReference>